<gene>
    <name evidence="3" type="ORF">CSSPTR1EN2_LOCUS19228</name>
</gene>
<feature type="region of interest" description="Disordered" evidence="1">
    <location>
        <begin position="317"/>
        <end position="341"/>
    </location>
</feature>
<evidence type="ECO:0000256" key="1">
    <source>
        <dbReference type="SAM" id="MobiDB-lite"/>
    </source>
</evidence>
<proteinExistence type="predicted"/>
<keyword evidence="4" id="KW-1185">Reference proteome</keyword>
<feature type="compositionally biased region" description="Low complexity" evidence="1">
    <location>
        <begin position="86"/>
        <end position="101"/>
    </location>
</feature>
<dbReference type="Proteomes" id="UP001497512">
    <property type="component" value="Chromosome 6"/>
</dbReference>
<dbReference type="Pfam" id="PF24758">
    <property type="entry name" value="LRR_At5g56370"/>
    <property type="match status" value="1"/>
</dbReference>
<name>A0ABP0USN9_9BRYO</name>
<evidence type="ECO:0000313" key="3">
    <source>
        <dbReference type="EMBL" id="CAK9228588.1"/>
    </source>
</evidence>
<accession>A0ABP0USN9</accession>
<dbReference type="InterPro" id="IPR055411">
    <property type="entry name" value="LRR_FXL15/At3g58940/PEG3-like"/>
</dbReference>
<dbReference type="Gene3D" id="3.80.10.10">
    <property type="entry name" value="Ribonuclease Inhibitor"/>
    <property type="match status" value="1"/>
</dbReference>
<dbReference type="InterPro" id="IPR044809">
    <property type="entry name" value="AUF1-like"/>
</dbReference>
<protein>
    <recommendedName>
        <fullName evidence="2">F-box/LRR-repeat protein 15/At3g58940/PEG3-like LRR domain-containing protein</fullName>
    </recommendedName>
</protein>
<feature type="compositionally biased region" description="Basic and acidic residues" evidence="1">
    <location>
        <begin position="322"/>
        <end position="341"/>
    </location>
</feature>
<dbReference type="SUPFAM" id="SSF81383">
    <property type="entry name" value="F-box domain"/>
    <property type="match status" value="1"/>
</dbReference>
<dbReference type="SUPFAM" id="SSF52047">
    <property type="entry name" value="RNI-like"/>
    <property type="match status" value="1"/>
</dbReference>
<evidence type="ECO:0000259" key="2">
    <source>
        <dbReference type="Pfam" id="PF24758"/>
    </source>
</evidence>
<sequence>MGDIPFTIVLPQHLQEDIVNRLEDAVHIARVKCVCKSFQYAANRVRSLRIICKEAYHARVRELPRMVLPPPDPKRRHGRGGDRGTLSSSQAGAAADGLALGKQRTENDFTPNVPLPPTTQNSADTPGSGVHLQESQVDSKNNKHPREKVAEVQHADALHEVIPTGINVRRPTARCQQEEDQSDVKICNWQQPSTQNSSDQPLQNTSSNFVTYKEGPQETLRDDNGNRVPLGSTKKWKLQRDLSLLQAGEASTSVTKEEPDTCKGQHLQETLRDNNGNLLDRCSKKLKCEGRFQAGDSQAGEVSMSVMKEARDTCKGPLQETLKGDHGNFLDRRSKKPEHEGEFRLGDLHSGEASMSAMKEERDTYEKGRLQEMLRDDNGNFLDGSSKKPKHEGEFCGEDPWAGETSTVVASREPIKFRRIVPTILRETECVTQLRLEIEPNLQIKVVPPSERKETDHWLTDPLFVKTWIPSIQATLQHLCIVDYYQQAFSRSSNLVTILSETCSVLKTLDLSYMRLDMKGCKDMPCLTSFTLRRVLVSGDALQEINTRMTNLQTLALLDVGGVQEGHLTFPELKILCLWLSKKAKLVKVDLPNLTTLQLKMTCPEALHLNVPTLKFMVFNLEVLDCKLVGFEKIRNLKELLYSSSNFMTLSKLVPRNVLLDTMFLDIPCLVFGEDGKLLRVLKEVFLDVPSFETLQSECPDLRVLNVGPGLWHSMETAHYPSLVGVKAWPPITRLILHMIPHTLAASVEVLLLFVTVMPKLQILEVKVHTDSEVDYDSFINAIKSHVAHLKFRPGKWTKTVNFSCFSF</sequence>
<dbReference type="InterPro" id="IPR036047">
    <property type="entry name" value="F-box-like_dom_sf"/>
</dbReference>
<dbReference type="InterPro" id="IPR032675">
    <property type="entry name" value="LRR_dom_sf"/>
</dbReference>
<feature type="region of interest" description="Disordered" evidence="1">
    <location>
        <begin position="376"/>
        <end position="399"/>
    </location>
</feature>
<dbReference type="PANTHER" id="PTHR31215">
    <property type="entry name" value="OS05G0510400 PROTEIN-RELATED"/>
    <property type="match status" value="1"/>
</dbReference>
<reference evidence="3" key="1">
    <citation type="submission" date="2024-02" db="EMBL/GenBank/DDBJ databases">
        <authorList>
            <consortium name="ELIXIR-Norway"/>
            <consortium name="Elixir Norway"/>
        </authorList>
    </citation>
    <scope>NUCLEOTIDE SEQUENCE</scope>
</reference>
<evidence type="ECO:0000313" key="4">
    <source>
        <dbReference type="Proteomes" id="UP001497512"/>
    </source>
</evidence>
<organism evidence="3 4">
    <name type="scientific">Sphagnum troendelagicum</name>
    <dbReference type="NCBI Taxonomy" id="128251"/>
    <lineage>
        <taxon>Eukaryota</taxon>
        <taxon>Viridiplantae</taxon>
        <taxon>Streptophyta</taxon>
        <taxon>Embryophyta</taxon>
        <taxon>Bryophyta</taxon>
        <taxon>Sphagnophytina</taxon>
        <taxon>Sphagnopsida</taxon>
        <taxon>Sphagnales</taxon>
        <taxon>Sphagnaceae</taxon>
        <taxon>Sphagnum</taxon>
    </lineage>
</organism>
<dbReference type="EMBL" id="OZ019898">
    <property type="protein sequence ID" value="CAK9228588.1"/>
    <property type="molecule type" value="Genomic_DNA"/>
</dbReference>
<feature type="region of interest" description="Disordered" evidence="1">
    <location>
        <begin position="66"/>
        <end position="147"/>
    </location>
</feature>
<feature type="domain" description="F-box/LRR-repeat protein 15/At3g58940/PEG3-like LRR" evidence="2">
    <location>
        <begin position="475"/>
        <end position="605"/>
    </location>
</feature>